<organism evidence="1 2">
    <name type="scientific">Nelumbo nucifera</name>
    <name type="common">Sacred lotus</name>
    <dbReference type="NCBI Taxonomy" id="4432"/>
    <lineage>
        <taxon>Eukaryota</taxon>
        <taxon>Viridiplantae</taxon>
        <taxon>Streptophyta</taxon>
        <taxon>Embryophyta</taxon>
        <taxon>Tracheophyta</taxon>
        <taxon>Spermatophyta</taxon>
        <taxon>Magnoliopsida</taxon>
        <taxon>Proteales</taxon>
        <taxon>Nelumbonaceae</taxon>
        <taxon>Nelumbo</taxon>
    </lineage>
</organism>
<evidence type="ECO:0000313" key="1">
    <source>
        <dbReference type="EMBL" id="DAD45788.1"/>
    </source>
</evidence>
<accession>A0A822ZV66</accession>
<comment type="caution">
    <text evidence="1">The sequence shown here is derived from an EMBL/GenBank/DDBJ whole genome shotgun (WGS) entry which is preliminary data.</text>
</comment>
<gene>
    <name evidence="1" type="ORF">HUJ06_004018</name>
</gene>
<keyword evidence="2" id="KW-1185">Reference proteome</keyword>
<reference evidence="1 2" key="1">
    <citation type="journal article" date="2020" name="Mol. Biol. Evol.">
        <title>Distinct Expression and Methylation Patterns for Genes with Different Fates following a Single Whole-Genome Duplication in Flowering Plants.</title>
        <authorList>
            <person name="Shi T."/>
            <person name="Rahmani R.S."/>
            <person name="Gugger P.F."/>
            <person name="Wang M."/>
            <person name="Li H."/>
            <person name="Zhang Y."/>
            <person name="Li Z."/>
            <person name="Wang Q."/>
            <person name="Van de Peer Y."/>
            <person name="Marchal K."/>
            <person name="Chen J."/>
        </authorList>
    </citation>
    <scope>NUCLEOTIDE SEQUENCE [LARGE SCALE GENOMIC DNA]</scope>
    <source>
        <tissue evidence="1">Leaf</tissue>
    </source>
</reference>
<dbReference type="AlphaFoldDB" id="A0A822ZV66"/>
<sequence>MWTASTIIYEHYSCFHSLGILLEVFNVQIKKRSKLSLELNEILEALLFSYGRDETQPWHITKDCKTVYLGDSVTLPLIFFVASFSSCDSISALVHELLPP</sequence>
<name>A0A822ZV66_NELNU</name>
<dbReference type="EMBL" id="DUZY01000007">
    <property type="protein sequence ID" value="DAD45788.1"/>
    <property type="molecule type" value="Genomic_DNA"/>
</dbReference>
<evidence type="ECO:0000313" key="2">
    <source>
        <dbReference type="Proteomes" id="UP000607653"/>
    </source>
</evidence>
<protein>
    <submittedName>
        <fullName evidence="1">Uncharacterized protein</fullName>
    </submittedName>
</protein>
<dbReference type="Proteomes" id="UP000607653">
    <property type="component" value="Unassembled WGS sequence"/>
</dbReference>
<proteinExistence type="predicted"/>